<dbReference type="PANTHER" id="PTHR47027:SF20">
    <property type="entry name" value="REVERSE TRANSCRIPTASE-LIKE PROTEIN WITH RNA-DIRECTED DNA POLYMERASE DOMAIN"/>
    <property type="match status" value="1"/>
</dbReference>
<evidence type="ECO:0000313" key="3">
    <source>
        <dbReference type="WBParaSite" id="ACAC_0000283001-mRNA-1"/>
    </source>
</evidence>
<protein>
    <submittedName>
        <fullName evidence="3">Reverse transcriptase domain-containing protein</fullName>
    </submittedName>
</protein>
<dbReference type="PROSITE" id="PS50878">
    <property type="entry name" value="RT_POL"/>
    <property type="match status" value="1"/>
</dbReference>
<name>A0A0K0CYS8_ANGCA</name>
<keyword evidence="2" id="KW-1185">Reference proteome</keyword>
<dbReference type="WBParaSite" id="ACAC_0000283001-mRNA-1">
    <property type="protein sequence ID" value="ACAC_0000283001-mRNA-1"/>
    <property type="gene ID" value="ACAC_0000283001"/>
</dbReference>
<dbReference type="AlphaFoldDB" id="A0A0K0CYS8"/>
<evidence type="ECO:0000259" key="1">
    <source>
        <dbReference type="PROSITE" id="PS50878"/>
    </source>
</evidence>
<evidence type="ECO:0000313" key="2">
    <source>
        <dbReference type="Proteomes" id="UP000035642"/>
    </source>
</evidence>
<proteinExistence type="predicted"/>
<dbReference type="InterPro" id="IPR000477">
    <property type="entry name" value="RT_dom"/>
</dbReference>
<feature type="domain" description="Reverse transcriptase" evidence="1">
    <location>
        <begin position="1"/>
        <end position="149"/>
    </location>
</feature>
<dbReference type="STRING" id="6313.A0A0K0CYS8"/>
<dbReference type="Pfam" id="PF00078">
    <property type="entry name" value="RVT_1"/>
    <property type="match status" value="1"/>
</dbReference>
<sequence>MEAFGSQGVPTQYVKILRALYENFTTKISLFYSDSNIDVRRGVWQGNTISPKLFTVTIQNLMPISECNDMGMVIDDRHLHHLRFADDMVLITSNISHAERMPTGFDRACGKISLRRNLKKTMFMKNGLVLFAHSRSTERISPNAPVMSI</sequence>
<reference evidence="3" key="2">
    <citation type="submission" date="2017-02" db="UniProtKB">
        <authorList>
            <consortium name="WormBaseParasite"/>
        </authorList>
    </citation>
    <scope>IDENTIFICATION</scope>
</reference>
<reference evidence="2" key="1">
    <citation type="submission" date="2012-09" db="EMBL/GenBank/DDBJ databases">
        <authorList>
            <person name="Martin A.A."/>
        </authorList>
    </citation>
    <scope>NUCLEOTIDE SEQUENCE</scope>
</reference>
<dbReference type="Proteomes" id="UP000035642">
    <property type="component" value="Unassembled WGS sequence"/>
</dbReference>
<accession>A0A0K0CYS8</accession>
<organism evidence="2 3">
    <name type="scientific">Angiostrongylus cantonensis</name>
    <name type="common">Rat lungworm</name>
    <dbReference type="NCBI Taxonomy" id="6313"/>
    <lineage>
        <taxon>Eukaryota</taxon>
        <taxon>Metazoa</taxon>
        <taxon>Ecdysozoa</taxon>
        <taxon>Nematoda</taxon>
        <taxon>Chromadorea</taxon>
        <taxon>Rhabditida</taxon>
        <taxon>Rhabditina</taxon>
        <taxon>Rhabditomorpha</taxon>
        <taxon>Strongyloidea</taxon>
        <taxon>Metastrongylidae</taxon>
        <taxon>Angiostrongylus</taxon>
    </lineage>
</organism>
<dbReference type="PANTHER" id="PTHR47027">
    <property type="entry name" value="REVERSE TRANSCRIPTASE DOMAIN-CONTAINING PROTEIN"/>
    <property type="match status" value="1"/>
</dbReference>